<reference evidence="2 3" key="1">
    <citation type="submission" date="2023-09" db="EMBL/GenBank/DDBJ databases">
        <title>Complete Genome and Methylome dissection of Bacillus brevis NEB573 original source of BbsI restriction endonuclease.</title>
        <authorList>
            <person name="Fomenkov A."/>
            <person name="Roberts R.D."/>
        </authorList>
    </citation>
    <scope>NUCLEOTIDE SEQUENCE [LARGE SCALE GENOMIC DNA]</scope>
    <source>
        <strain evidence="2 3">NEB573</strain>
        <plasmid evidence="2 3">pBbsI</plasmid>
    </source>
</reference>
<accession>A0ABY9TDF5</accession>
<name>A0ABY9TDF5_BREBE</name>
<keyword evidence="2" id="KW-0614">Plasmid</keyword>
<evidence type="ECO:0000313" key="3">
    <source>
        <dbReference type="Proteomes" id="UP001256827"/>
    </source>
</evidence>
<protein>
    <submittedName>
        <fullName evidence="2">Uncharacterized protein</fullName>
    </submittedName>
</protein>
<dbReference type="RefSeq" id="WP_310774722.1">
    <property type="nucleotide sequence ID" value="NZ_CP134052.1"/>
</dbReference>
<keyword evidence="1" id="KW-0472">Membrane</keyword>
<organism evidence="2 3">
    <name type="scientific">Brevibacillus brevis</name>
    <name type="common">Bacillus brevis</name>
    <dbReference type="NCBI Taxonomy" id="1393"/>
    <lineage>
        <taxon>Bacteria</taxon>
        <taxon>Bacillati</taxon>
        <taxon>Bacillota</taxon>
        <taxon>Bacilli</taxon>
        <taxon>Bacillales</taxon>
        <taxon>Paenibacillaceae</taxon>
        <taxon>Brevibacillus</taxon>
    </lineage>
</organism>
<evidence type="ECO:0000256" key="1">
    <source>
        <dbReference type="SAM" id="Phobius"/>
    </source>
</evidence>
<dbReference type="EMBL" id="CP134052">
    <property type="protein sequence ID" value="WNC17927.1"/>
    <property type="molecule type" value="Genomic_DNA"/>
</dbReference>
<keyword evidence="3" id="KW-1185">Reference proteome</keyword>
<feature type="transmembrane region" description="Helical" evidence="1">
    <location>
        <begin position="9"/>
        <end position="35"/>
    </location>
</feature>
<keyword evidence="1" id="KW-0812">Transmembrane</keyword>
<gene>
    <name evidence="2" type="ORF">RGB73_30190</name>
</gene>
<dbReference type="Proteomes" id="UP001256827">
    <property type="component" value="Plasmid pBbsI"/>
</dbReference>
<geneLocation type="plasmid" evidence="2 3">
    <name>pBbsI</name>
</geneLocation>
<evidence type="ECO:0000313" key="2">
    <source>
        <dbReference type="EMBL" id="WNC17927.1"/>
    </source>
</evidence>
<proteinExistence type="predicted"/>
<sequence>MFLLRNKYLLFLIVTGVASHFGTIPIFVVVIYIAAKCFADPGSSIALHTEKMEKEILDGTAQYLINEIHKVPVAEMYLGICLVVAIIGAAVVLVCGRFFERRQERM</sequence>
<feature type="transmembrane region" description="Helical" evidence="1">
    <location>
        <begin position="76"/>
        <end position="99"/>
    </location>
</feature>
<keyword evidence="1" id="KW-1133">Transmembrane helix</keyword>